<dbReference type="InterPro" id="IPR029261">
    <property type="entry name" value="Transposase_Znf"/>
</dbReference>
<dbReference type="EMBL" id="FIKT01000021">
    <property type="protein sequence ID" value="CYX18060.1"/>
    <property type="molecule type" value="Genomic_DNA"/>
</dbReference>
<accession>A0A123V7B9</accession>
<feature type="domain" description="Transposase IS204/IS1001/IS1096/IS1165 zinc-finger" evidence="2">
    <location>
        <begin position="3"/>
        <end position="36"/>
    </location>
</feature>
<dbReference type="PANTHER" id="PTHR33498">
    <property type="entry name" value="TRANSPOSASE FOR INSERTION SEQUENCE ELEMENT IS1557"/>
    <property type="match status" value="1"/>
</dbReference>
<organism evidence="3 4">
    <name type="scientific">Streptococcus suis</name>
    <dbReference type="NCBI Taxonomy" id="1307"/>
    <lineage>
        <taxon>Bacteria</taxon>
        <taxon>Bacillati</taxon>
        <taxon>Bacillota</taxon>
        <taxon>Bacilli</taxon>
        <taxon>Lactobacillales</taxon>
        <taxon>Streptococcaceae</taxon>
        <taxon>Streptococcus</taxon>
    </lineage>
</organism>
<evidence type="ECO:0000259" key="1">
    <source>
        <dbReference type="Pfam" id="PF01610"/>
    </source>
</evidence>
<evidence type="ECO:0000313" key="4">
    <source>
        <dbReference type="Proteomes" id="UP000071962"/>
    </source>
</evidence>
<proteinExistence type="predicted"/>
<sequence length="182" mass="21253">MAKYDFQKASKIPYLETAGYPLLIRLRKRRFKCKECAKIAVAETPLVKKNHQISVAVNQKIAQLLIENQAMQHIAHKLFISTSSVMRKLNEFKFETDWNTLPEVMSWDEYAFKKGKMSFIAQDFNSLNVIAILNGRTQATIRNYFLRYPRKVRNRVKVITMDMFSPYYKLANPFALQFLSSG</sequence>
<feature type="domain" description="Transposase IS204/IS1001/IS1096/IS1165 DDE" evidence="1">
    <location>
        <begin position="108"/>
        <end position="172"/>
    </location>
</feature>
<protein>
    <submittedName>
        <fullName evidence="3">Transposase, IS204/IS1001/IS1096/IS1165</fullName>
    </submittedName>
</protein>
<dbReference type="Proteomes" id="UP000071962">
    <property type="component" value="Unassembled WGS sequence"/>
</dbReference>
<dbReference type="InterPro" id="IPR002560">
    <property type="entry name" value="Transposase_DDE"/>
</dbReference>
<name>A0A123V7B9_STRSU</name>
<dbReference type="AlphaFoldDB" id="A0A123V7B9"/>
<dbReference type="Pfam" id="PF14690">
    <property type="entry name" value="Zn_ribbon_ISL3"/>
    <property type="match status" value="1"/>
</dbReference>
<dbReference type="InterPro" id="IPR047951">
    <property type="entry name" value="Transpos_ISL3"/>
</dbReference>
<evidence type="ECO:0000313" key="3">
    <source>
        <dbReference type="EMBL" id="CYX18060.1"/>
    </source>
</evidence>
<evidence type="ECO:0000259" key="2">
    <source>
        <dbReference type="Pfam" id="PF14690"/>
    </source>
</evidence>
<gene>
    <name evidence="3" type="primary">tnpA_1</name>
    <name evidence="3" type="ORF">ERS132551_01598</name>
</gene>
<dbReference type="PANTHER" id="PTHR33498:SF1">
    <property type="entry name" value="TRANSPOSASE FOR INSERTION SEQUENCE ELEMENT IS1557"/>
    <property type="match status" value="1"/>
</dbReference>
<reference evidence="3 4" key="1">
    <citation type="submission" date="2016-02" db="EMBL/GenBank/DDBJ databases">
        <authorList>
            <consortium name="Pathogen Informatics"/>
        </authorList>
    </citation>
    <scope>NUCLEOTIDE SEQUENCE [LARGE SCALE GENOMIC DNA]</scope>
    <source>
        <strain evidence="3 4">SS1062</strain>
    </source>
</reference>
<dbReference type="Pfam" id="PF01610">
    <property type="entry name" value="DDE_Tnp_ISL3"/>
    <property type="match status" value="1"/>
</dbReference>